<dbReference type="PANTHER" id="PTHR30289:SF1">
    <property type="entry name" value="PEBP (PHOSPHATIDYLETHANOLAMINE-BINDING PROTEIN) FAMILY PROTEIN"/>
    <property type="match status" value="1"/>
</dbReference>
<keyword evidence="3" id="KW-1185">Reference proteome</keyword>
<sequence length="146" mass="15655">MPAGLTITSPDISDGQRIDDRFAGEHFAQTPRIEVSGVPAAAVELALVCHDPDAPMPDGFTHWTLYGLAPSSGAIDVAGARPGPNDAGRRGYVGPYPPAGHGDHRYYFWIYALSRRVEGEPTRRAFIDAYGDAVVEQARLVGTYSA</sequence>
<dbReference type="InterPro" id="IPR005247">
    <property type="entry name" value="YbhB_YbcL/LppC-like"/>
</dbReference>
<dbReference type="Pfam" id="PF01161">
    <property type="entry name" value="PBP"/>
    <property type="match status" value="1"/>
</dbReference>
<dbReference type="EMBL" id="BONR01000004">
    <property type="protein sequence ID" value="GIG55193.1"/>
    <property type="molecule type" value="Genomic_DNA"/>
</dbReference>
<evidence type="ECO:0000256" key="1">
    <source>
        <dbReference type="ARBA" id="ARBA00007120"/>
    </source>
</evidence>
<dbReference type="Gene3D" id="3.90.280.10">
    <property type="entry name" value="PEBP-like"/>
    <property type="match status" value="1"/>
</dbReference>
<dbReference type="InterPro" id="IPR008914">
    <property type="entry name" value="PEBP"/>
</dbReference>
<proteinExistence type="inferred from homology"/>
<dbReference type="AlphaFoldDB" id="A0A919Q627"/>
<dbReference type="Proteomes" id="UP000652354">
    <property type="component" value="Unassembled WGS sequence"/>
</dbReference>
<dbReference type="SUPFAM" id="SSF49777">
    <property type="entry name" value="PEBP-like"/>
    <property type="match status" value="1"/>
</dbReference>
<evidence type="ECO:0008006" key="4">
    <source>
        <dbReference type="Google" id="ProtNLM"/>
    </source>
</evidence>
<dbReference type="CDD" id="cd00865">
    <property type="entry name" value="PEBP_bact_arch"/>
    <property type="match status" value="1"/>
</dbReference>
<evidence type="ECO:0000313" key="2">
    <source>
        <dbReference type="EMBL" id="GIG55193.1"/>
    </source>
</evidence>
<protein>
    <recommendedName>
        <fullName evidence="4">YbhB/YbcL family Raf kinase inhibitor-like protein</fullName>
    </recommendedName>
</protein>
<evidence type="ECO:0000313" key="3">
    <source>
        <dbReference type="Proteomes" id="UP000652354"/>
    </source>
</evidence>
<comment type="caution">
    <text evidence="2">The sequence shown here is derived from an EMBL/GenBank/DDBJ whole genome shotgun (WGS) entry which is preliminary data.</text>
</comment>
<dbReference type="InterPro" id="IPR036610">
    <property type="entry name" value="PEBP-like_sf"/>
</dbReference>
<accession>A0A919Q627</accession>
<dbReference type="NCBIfam" id="TIGR00481">
    <property type="entry name" value="YbhB/YbcL family Raf kinase inhibitor-like protein"/>
    <property type="match status" value="1"/>
</dbReference>
<organism evidence="2 3">
    <name type="scientific">Demequina activiva</name>
    <dbReference type="NCBI Taxonomy" id="1582364"/>
    <lineage>
        <taxon>Bacteria</taxon>
        <taxon>Bacillati</taxon>
        <taxon>Actinomycetota</taxon>
        <taxon>Actinomycetes</taxon>
        <taxon>Micrococcales</taxon>
        <taxon>Demequinaceae</taxon>
        <taxon>Demequina</taxon>
    </lineage>
</organism>
<reference evidence="2" key="1">
    <citation type="submission" date="2021-01" db="EMBL/GenBank/DDBJ databases">
        <title>Whole genome shotgun sequence of Demequina activiva NBRC 110675.</title>
        <authorList>
            <person name="Komaki H."/>
            <person name="Tamura T."/>
        </authorList>
    </citation>
    <scope>NUCLEOTIDE SEQUENCE</scope>
    <source>
        <strain evidence="2">NBRC 110675</strain>
    </source>
</reference>
<name>A0A919Q627_9MICO</name>
<dbReference type="RefSeq" id="WP_239066606.1">
    <property type="nucleotide sequence ID" value="NZ_BONR01000004.1"/>
</dbReference>
<comment type="similarity">
    <text evidence="1">Belongs to the UPF0098 family.</text>
</comment>
<gene>
    <name evidence="2" type="ORF">Dac01nite_19450</name>
</gene>
<dbReference type="PANTHER" id="PTHR30289">
    <property type="entry name" value="UNCHARACTERIZED PROTEIN YBCL-RELATED"/>
    <property type="match status" value="1"/>
</dbReference>